<dbReference type="Gene3D" id="1.20.1560.10">
    <property type="entry name" value="ABC transporter type 1, transmembrane domain"/>
    <property type="match status" value="1"/>
</dbReference>
<keyword evidence="5 8" id="KW-1133">Transmembrane helix</keyword>
<evidence type="ECO:0000256" key="8">
    <source>
        <dbReference type="SAM" id="Phobius"/>
    </source>
</evidence>
<dbReference type="RefSeq" id="WP_345501543.1">
    <property type="nucleotide sequence ID" value="NZ_BAABLO010000004.1"/>
</dbReference>
<dbReference type="PANTHER" id="PTHR43394:SF1">
    <property type="entry name" value="ATP-BINDING CASSETTE SUB-FAMILY B MEMBER 10, MITOCHONDRIAL"/>
    <property type="match status" value="1"/>
</dbReference>
<evidence type="ECO:0000256" key="2">
    <source>
        <dbReference type="ARBA" id="ARBA00022692"/>
    </source>
</evidence>
<keyword evidence="6 8" id="KW-0472">Membrane</keyword>
<dbReference type="SUPFAM" id="SSF56112">
    <property type="entry name" value="Protein kinase-like (PK-like)"/>
    <property type="match status" value="1"/>
</dbReference>
<feature type="transmembrane region" description="Helical" evidence="8">
    <location>
        <begin position="33"/>
        <end position="58"/>
    </location>
</feature>
<evidence type="ECO:0000259" key="10">
    <source>
        <dbReference type="PROSITE" id="PS50929"/>
    </source>
</evidence>
<proteinExistence type="predicted"/>
<reference evidence="12" key="1">
    <citation type="journal article" date="2019" name="Int. J. Syst. Evol. Microbiol.">
        <title>The Global Catalogue of Microorganisms (GCM) 10K type strain sequencing project: providing services to taxonomists for standard genome sequencing and annotation.</title>
        <authorList>
            <consortium name="The Broad Institute Genomics Platform"/>
            <consortium name="The Broad Institute Genome Sequencing Center for Infectious Disease"/>
            <person name="Wu L."/>
            <person name="Ma J."/>
        </authorList>
    </citation>
    <scope>NUCLEOTIDE SEQUENCE [LARGE SCALE GENOMIC DNA]</scope>
    <source>
        <strain evidence="12">JCM 18961</strain>
    </source>
</reference>
<evidence type="ECO:0000256" key="3">
    <source>
        <dbReference type="ARBA" id="ARBA00022741"/>
    </source>
</evidence>
<dbReference type="EMBL" id="BAABLO010000004">
    <property type="protein sequence ID" value="GAA4715214.1"/>
    <property type="molecule type" value="Genomic_DNA"/>
</dbReference>
<protein>
    <recommendedName>
        <fullName evidence="13">ABC transporter</fullName>
    </recommendedName>
</protein>
<comment type="subcellular location">
    <subcellularLocation>
        <location evidence="1">Cell membrane</location>
        <topology evidence="1">Multi-pass membrane protein</topology>
    </subcellularLocation>
</comment>
<gene>
    <name evidence="11" type="ORF">GCM10025782_09630</name>
</gene>
<dbReference type="InterPro" id="IPR027417">
    <property type="entry name" value="P-loop_NTPase"/>
</dbReference>
<dbReference type="Pfam" id="PF00664">
    <property type="entry name" value="ABC_membrane"/>
    <property type="match status" value="1"/>
</dbReference>
<dbReference type="InterPro" id="IPR036640">
    <property type="entry name" value="ABC1_TM_sf"/>
</dbReference>
<name>A0ABP8XUQ5_9MICO</name>
<feature type="transmembrane region" description="Helical" evidence="8">
    <location>
        <begin position="183"/>
        <end position="202"/>
    </location>
</feature>
<dbReference type="PROSITE" id="PS00211">
    <property type="entry name" value="ABC_TRANSPORTER_1"/>
    <property type="match status" value="1"/>
</dbReference>
<feature type="transmembrane region" description="Helical" evidence="8">
    <location>
        <begin position="78"/>
        <end position="97"/>
    </location>
</feature>
<feature type="domain" description="ABC transmembrane type-1" evidence="10">
    <location>
        <begin position="34"/>
        <end position="326"/>
    </location>
</feature>
<dbReference type="InterPro" id="IPR039421">
    <property type="entry name" value="Type_1_exporter"/>
</dbReference>
<sequence>MTAAGTGGASTRSDSRRALAIFRRFAQGEGRRFVGALLLMVLEAVTVIAVPKLIGSVVTLLKDDHAPILFGLRAPRGVGIPVLAGAIVVVTAVSSLAESLSEVSLAKTGRALGYNVRAALYAHLQRLSLAYHVRRSTGDVLTRITNDVQVLEEFVVESVMDLIGSAMLLVGSIAFLFSQSWRIALLSVVIVPLLALVSSYFARRIKAATRELRAREGDLASTAQEMLTTISLVQIYGRAGREQEKFARESRSARDAILRTARLEAVFGFTVAFLESAIIALVIVFGARLVRGGSIGAGDLVTFVLLIQGMFKPTRRIIKEWNTVAKVYASVDRVGEVLDREPAVQDLPGAKEAPLLTGAVEFRDVSFAYQQQVEGSADDDEEGASPRLSLHAVSFSLAPGEAVALVGHSGAGKSTIAQLLPRLYDPQAGAVLLDDQDIRTFTLDSLRAQISMVLQETILLRGTVAENIAYGREGATRRDVVRAAVRAQADEFIRGLPQGYDTVLGERAATLSGGQRQRLAIARAFIRDTPILVLDEPTTGLDAKASAGVAEALSTLLEGRSALIVSHDLNLIRGVDRIIVLSGGRVLEEGTPADLLASGGLYAELYASQFGVAMAEATSEREEPPVREELPFEAVLLDAVPLPASDREYQELAGWGRPVPAPVRAADPETDPLGTPALLGHFPGLEEAVDPTAVAHHLRPMLREGRVLHSCVVDKVVVDPLGSVTVRYRAHVRAAGSTTGEDVLVGGRLHRSEEEALEYAARASALAESASRAGHLAPFGQLVRVVPRVHLVLHAFPVDPALRGLVTAADDAQVAPALASVLPRSLSGLELSGLRTEVVKYVVGERAVLRYELWWRVQPSGRTVRQVVFGKVFADDRGAEVAATVTALQGALRDGPGVRKQPFLLPRVLGYLPESRLLLSEALPGSPRIPGLVRADVAHGRGPYADAATTALHGLARVVAALHRPTDGLVVPGTAVDGRQRTPAREIDRLLAGAEGLATLAPGLGGALASHLRALRPLAESSALPMALAHGDLTLSEVLVDGPIHSVFDLDSACVAEPALDLGHLTAHLGLTGRRAAEAAGLEGRRRVRGLERGLLADYAEARPDLDGEALARRTELYRIASLADLAVRSWLQLKPDRVALCLTLLDEAVRGSARGNAQTGQKDSHLADPRSQAIDRH</sequence>
<organism evidence="11 12">
    <name type="scientific">Pedococcus ginsenosidimutans</name>
    <dbReference type="NCBI Taxonomy" id="490570"/>
    <lineage>
        <taxon>Bacteria</taxon>
        <taxon>Bacillati</taxon>
        <taxon>Actinomycetota</taxon>
        <taxon>Actinomycetes</taxon>
        <taxon>Micrococcales</taxon>
        <taxon>Intrasporangiaceae</taxon>
        <taxon>Pedococcus</taxon>
    </lineage>
</organism>
<dbReference type="Gene3D" id="3.40.50.300">
    <property type="entry name" value="P-loop containing nucleotide triphosphate hydrolases"/>
    <property type="match status" value="1"/>
</dbReference>
<dbReference type="InterPro" id="IPR011527">
    <property type="entry name" value="ABC1_TM_dom"/>
</dbReference>
<dbReference type="InterPro" id="IPR003439">
    <property type="entry name" value="ABC_transporter-like_ATP-bd"/>
</dbReference>
<dbReference type="PROSITE" id="PS50929">
    <property type="entry name" value="ABC_TM1F"/>
    <property type="match status" value="1"/>
</dbReference>
<keyword evidence="2 8" id="KW-0812">Transmembrane</keyword>
<dbReference type="InterPro" id="IPR017871">
    <property type="entry name" value="ABC_transporter-like_CS"/>
</dbReference>
<dbReference type="Pfam" id="PF00005">
    <property type="entry name" value="ABC_tran"/>
    <property type="match status" value="1"/>
</dbReference>
<keyword evidence="3" id="KW-0547">Nucleotide-binding</keyword>
<accession>A0ABP8XUQ5</accession>
<dbReference type="Pfam" id="PF01636">
    <property type="entry name" value="APH"/>
    <property type="match status" value="1"/>
</dbReference>
<evidence type="ECO:0000313" key="12">
    <source>
        <dbReference type="Proteomes" id="UP001500556"/>
    </source>
</evidence>
<feature type="domain" description="ABC transporter" evidence="9">
    <location>
        <begin position="360"/>
        <end position="608"/>
    </location>
</feature>
<dbReference type="Proteomes" id="UP001500556">
    <property type="component" value="Unassembled WGS sequence"/>
</dbReference>
<feature type="transmembrane region" description="Helical" evidence="8">
    <location>
        <begin position="266"/>
        <end position="287"/>
    </location>
</feature>
<dbReference type="PROSITE" id="PS50893">
    <property type="entry name" value="ABC_TRANSPORTER_2"/>
    <property type="match status" value="1"/>
</dbReference>
<dbReference type="InterPro" id="IPR002575">
    <property type="entry name" value="Aminoglycoside_PTrfase"/>
</dbReference>
<evidence type="ECO:0000259" key="9">
    <source>
        <dbReference type="PROSITE" id="PS50893"/>
    </source>
</evidence>
<dbReference type="SMART" id="SM00382">
    <property type="entry name" value="AAA"/>
    <property type="match status" value="1"/>
</dbReference>
<keyword evidence="12" id="KW-1185">Reference proteome</keyword>
<dbReference type="Gene3D" id="3.90.1200.10">
    <property type="match status" value="1"/>
</dbReference>
<feature type="compositionally biased region" description="Basic and acidic residues" evidence="7">
    <location>
        <begin position="1163"/>
        <end position="1178"/>
    </location>
</feature>
<evidence type="ECO:0000256" key="1">
    <source>
        <dbReference type="ARBA" id="ARBA00004651"/>
    </source>
</evidence>
<dbReference type="SUPFAM" id="SSF90123">
    <property type="entry name" value="ABC transporter transmembrane region"/>
    <property type="match status" value="1"/>
</dbReference>
<dbReference type="SUPFAM" id="SSF52540">
    <property type="entry name" value="P-loop containing nucleoside triphosphate hydrolases"/>
    <property type="match status" value="1"/>
</dbReference>
<feature type="region of interest" description="Disordered" evidence="7">
    <location>
        <begin position="1154"/>
        <end position="1178"/>
    </location>
</feature>
<dbReference type="InterPro" id="IPR011009">
    <property type="entry name" value="Kinase-like_dom_sf"/>
</dbReference>
<evidence type="ECO:0000256" key="4">
    <source>
        <dbReference type="ARBA" id="ARBA00022840"/>
    </source>
</evidence>
<dbReference type="PANTHER" id="PTHR43394">
    <property type="entry name" value="ATP-DEPENDENT PERMEASE MDL1, MITOCHONDRIAL"/>
    <property type="match status" value="1"/>
</dbReference>
<dbReference type="InterPro" id="IPR003593">
    <property type="entry name" value="AAA+_ATPase"/>
</dbReference>
<evidence type="ECO:0000256" key="5">
    <source>
        <dbReference type="ARBA" id="ARBA00022989"/>
    </source>
</evidence>
<evidence type="ECO:0000313" key="11">
    <source>
        <dbReference type="EMBL" id="GAA4715214.1"/>
    </source>
</evidence>
<evidence type="ECO:0008006" key="13">
    <source>
        <dbReference type="Google" id="ProtNLM"/>
    </source>
</evidence>
<evidence type="ECO:0000256" key="6">
    <source>
        <dbReference type="ARBA" id="ARBA00023136"/>
    </source>
</evidence>
<evidence type="ECO:0000256" key="7">
    <source>
        <dbReference type="SAM" id="MobiDB-lite"/>
    </source>
</evidence>
<comment type="caution">
    <text evidence="11">The sequence shown here is derived from an EMBL/GenBank/DDBJ whole genome shotgun (WGS) entry which is preliminary data.</text>
</comment>
<feature type="transmembrane region" description="Helical" evidence="8">
    <location>
        <begin position="159"/>
        <end position="177"/>
    </location>
</feature>
<keyword evidence="4" id="KW-0067">ATP-binding</keyword>